<keyword evidence="7" id="KW-1185">Reference proteome</keyword>
<organism evidence="6 7">
    <name type="scientific">Leucosporidium creatinivorum</name>
    <dbReference type="NCBI Taxonomy" id="106004"/>
    <lineage>
        <taxon>Eukaryota</taxon>
        <taxon>Fungi</taxon>
        <taxon>Dikarya</taxon>
        <taxon>Basidiomycota</taxon>
        <taxon>Pucciniomycotina</taxon>
        <taxon>Microbotryomycetes</taxon>
        <taxon>Leucosporidiales</taxon>
        <taxon>Leucosporidium</taxon>
    </lineage>
</organism>
<dbReference type="GO" id="GO:0016020">
    <property type="term" value="C:membrane"/>
    <property type="evidence" value="ECO:0007669"/>
    <property type="project" value="UniProtKB-SubCell"/>
</dbReference>
<keyword evidence="4" id="KW-0472">Membrane</keyword>
<protein>
    <submittedName>
        <fullName evidence="6">Major facilitator superfamily domain-containing protein</fullName>
    </submittedName>
</protein>
<name>A0A1Y2EUV1_9BASI</name>
<feature type="transmembrane region" description="Helical" evidence="4">
    <location>
        <begin position="182"/>
        <end position="201"/>
    </location>
</feature>
<feature type="transmembrane region" description="Helical" evidence="4">
    <location>
        <begin position="257"/>
        <end position="279"/>
    </location>
</feature>
<feature type="domain" description="Major facilitator superfamily (MFS) profile" evidence="5">
    <location>
        <begin position="55"/>
        <end position="443"/>
    </location>
</feature>
<evidence type="ECO:0000256" key="2">
    <source>
        <dbReference type="ARBA" id="ARBA00006727"/>
    </source>
</evidence>
<keyword evidence="4" id="KW-0812">Transmembrane</keyword>
<feature type="transmembrane region" description="Helical" evidence="4">
    <location>
        <begin position="155"/>
        <end position="175"/>
    </location>
</feature>
<proteinExistence type="inferred from homology"/>
<dbReference type="AlphaFoldDB" id="A0A1Y2EUV1"/>
<dbReference type="SUPFAM" id="SSF103473">
    <property type="entry name" value="MFS general substrate transporter"/>
    <property type="match status" value="1"/>
</dbReference>
<dbReference type="GO" id="GO:0022857">
    <property type="term" value="F:transmembrane transporter activity"/>
    <property type="evidence" value="ECO:0007669"/>
    <property type="project" value="InterPro"/>
</dbReference>
<sequence length="448" mass="47929">MDSRDDETTAAPTRTASIGSKMSTKEDTVAEKSQDIEVQAQLPAEPLLPPLEGRRAWLMATGGFLGLFATFGFTNGFGAYQNYYLQQYDTTSATISLVGGLQVAMLYLGGPFSGRAVDVFGPKLVIGTGTIICTFSLMMLSLTSAIWQVFLCQGLLYGIGMSFVFFPCISMPATYFLRHRGLAIAFVTCGASLGGVIWPIMLSRLLREVGFGWSTRISAFVVLVACGAATIILEPRVAPKRGQSIIPDFSLLRKKSFLALLLANCIGYFALFGPIFNIQSRAVSLGVRASLTPYILPILNAVSLLGRIIPGMISDRLGPMNTWTMANFLGAIVIFAAWIPSHNELGILWTAALYGITSGAWVSVLPGCVPRLAGPENVASSFGLLYFMSWPGGLAGAALGGLFIHPNAENAQVGYQRAGILWGCLLLASTCLVIVSRLLHNSKLLAAE</sequence>
<feature type="transmembrane region" description="Helical" evidence="4">
    <location>
        <begin position="213"/>
        <end position="233"/>
    </location>
</feature>
<feature type="transmembrane region" description="Helical" evidence="4">
    <location>
        <begin position="419"/>
        <end position="439"/>
    </location>
</feature>
<comment type="similarity">
    <text evidence="2">Belongs to the major facilitator superfamily. Monocarboxylate porter (TC 2.A.1.13) family.</text>
</comment>
<accession>A0A1Y2EUV1</accession>
<feature type="transmembrane region" description="Helical" evidence="4">
    <location>
        <begin position="124"/>
        <end position="149"/>
    </location>
</feature>
<evidence type="ECO:0000256" key="3">
    <source>
        <dbReference type="SAM" id="MobiDB-lite"/>
    </source>
</evidence>
<dbReference type="OrthoDB" id="6509908at2759"/>
<feature type="transmembrane region" description="Helical" evidence="4">
    <location>
        <begin position="322"/>
        <end position="341"/>
    </location>
</feature>
<dbReference type="InterPro" id="IPR036259">
    <property type="entry name" value="MFS_trans_sf"/>
</dbReference>
<comment type="subcellular location">
    <subcellularLocation>
        <location evidence="1">Membrane</location>
        <topology evidence="1">Multi-pass membrane protein</topology>
    </subcellularLocation>
</comment>
<dbReference type="InParanoid" id="A0A1Y2EUV1"/>
<feature type="transmembrane region" description="Helical" evidence="4">
    <location>
        <begin position="347"/>
        <end position="369"/>
    </location>
</feature>
<feature type="region of interest" description="Disordered" evidence="3">
    <location>
        <begin position="1"/>
        <end position="32"/>
    </location>
</feature>
<feature type="compositionally biased region" description="Polar residues" evidence="3">
    <location>
        <begin position="10"/>
        <end position="22"/>
    </location>
</feature>
<feature type="transmembrane region" description="Helical" evidence="4">
    <location>
        <begin position="56"/>
        <end position="73"/>
    </location>
</feature>
<dbReference type="InterPro" id="IPR011701">
    <property type="entry name" value="MFS"/>
</dbReference>
<evidence type="ECO:0000313" key="6">
    <source>
        <dbReference type="EMBL" id="ORY75340.1"/>
    </source>
</evidence>
<dbReference type="Proteomes" id="UP000193467">
    <property type="component" value="Unassembled WGS sequence"/>
</dbReference>
<evidence type="ECO:0000313" key="7">
    <source>
        <dbReference type="Proteomes" id="UP000193467"/>
    </source>
</evidence>
<dbReference type="InterPro" id="IPR050327">
    <property type="entry name" value="Proton-linked_MCT"/>
</dbReference>
<gene>
    <name evidence="6" type="ORF">BCR35DRAFT_306320</name>
</gene>
<evidence type="ECO:0000259" key="5">
    <source>
        <dbReference type="PROSITE" id="PS50850"/>
    </source>
</evidence>
<feature type="transmembrane region" description="Helical" evidence="4">
    <location>
        <begin position="93"/>
        <end position="112"/>
    </location>
</feature>
<reference evidence="6 7" key="1">
    <citation type="submission" date="2016-07" db="EMBL/GenBank/DDBJ databases">
        <title>Pervasive Adenine N6-methylation of Active Genes in Fungi.</title>
        <authorList>
            <consortium name="DOE Joint Genome Institute"/>
            <person name="Mondo S.J."/>
            <person name="Dannebaum R.O."/>
            <person name="Kuo R.C."/>
            <person name="Labutti K."/>
            <person name="Haridas S."/>
            <person name="Kuo A."/>
            <person name="Salamov A."/>
            <person name="Ahrendt S.R."/>
            <person name="Lipzen A."/>
            <person name="Sullivan W."/>
            <person name="Andreopoulos W.B."/>
            <person name="Clum A."/>
            <person name="Lindquist E."/>
            <person name="Daum C."/>
            <person name="Ramamoorthy G.K."/>
            <person name="Gryganskyi A."/>
            <person name="Culley D."/>
            <person name="Magnuson J.K."/>
            <person name="James T.Y."/>
            <person name="O'Malley M.A."/>
            <person name="Stajich J.E."/>
            <person name="Spatafora J.W."/>
            <person name="Visel A."/>
            <person name="Grigoriev I.V."/>
        </authorList>
    </citation>
    <scope>NUCLEOTIDE SEQUENCE [LARGE SCALE GENOMIC DNA]</scope>
    <source>
        <strain evidence="6 7">62-1032</strain>
    </source>
</reference>
<dbReference type="Gene3D" id="1.20.1250.20">
    <property type="entry name" value="MFS general substrate transporter like domains"/>
    <property type="match status" value="1"/>
</dbReference>
<evidence type="ECO:0000256" key="4">
    <source>
        <dbReference type="SAM" id="Phobius"/>
    </source>
</evidence>
<comment type="caution">
    <text evidence="6">The sequence shown here is derived from an EMBL/GenBank/DDBJ whole genome shotgun (WGS) entry which is preliminary data.</text>
</comment>
<feature type="transmembrane region" description="Helical" evidence="4">
    <location>
        <begin position="381"/>
        <end position="404"/>
    </location>
</feature>
<dbReference type="EMBL" id="MCGR01000038">
    <property type="protein sequence ID" value="ORY75340.1"/>
    <property type="molecule type" value="Genomic_DNA"/>
</dbReference>
<dbReference type="PROSITE" id="PS50850">
    <property type="entry name" value="MFS"/>
    <property type="match status" value="1"/>
</dbReference>
<dbReference type="Pfam" id="PF07690">
    <property type="entry name" value="MFS_1"/>
    <property type="match status" value="1"/>
</dbReference>
<keyword evidence="4" id="KW-1133">Transmembrane helix</keyword>
<feature type="transmembrane region" description="Helical" evidence="4">
    <location>
        <begin position="291"/>
        <end position="310"/>
    </location>
</feature>
<dbReference type="PANTHER" id="PTHR11360">
    <property type="entry name" value="MONOCARBOXYLATE TRANSPORTER"/>
    <property type="match status" value="1"/>
</dbReference>
<feature type="compositionally biased region" description="Basic and acidic residues" evidence="3">
    <location>
        <begin position="23"/>
        <end position="32"/>
    </location>
</feature>
<evidence type="ECO:0000256" key="1">
    <source>
        <dbReference type="ARBA" id="ARBA00004141"/>
    </source>
</evidence>
<dbReference type="PANTHER" id="PTHR11360:SF177">
    <property type="entry name" value="RIBOFLAVIN TRANSPORTER MCH5"/>
    <property type="match status" value="1"/>
</dbReference>
<dbReference type="InterPro" id="IPR020846">
    <property type="entry name" value="MFS_dom"/>
</dbReference>